<organism evidence="1 2">
    <name type="scientific">Thermococcus waiotapuensis</name>
    <dbReference type="NCBI Taxonomy" id="90909"/>
    <lineage>
        <taxon>Archaea</taxon>
        <taxon>Methanobacteriati</taxon>
        <taxon>Methanobacteriota</taxon>
        <taxon>Thermococci</taxon>
        <taxon>Thermococcales</taxon>
        <taxon>Thermococcaceae</taxon>
        <taxon>Thermococcus</taxon>
    </lineage>
</organism>
<keyword evidence="2" id="KW-1185">Reference proteome</keyword>
<name>A0AAE4NUG2_9EURY</name>
<comment type="caution">
    <text evidence="1">The sequence shown here is derived from an EMBL/GenBank/DDBJ whole genome shotgun (WGS) entry which is preliminary data.</text>
</comment>
<gene>
    <name evidence="1" type="ORF">RBI02_00470</name>
</gene>
<proteinExistence type="predicted"/>
<evidence type="ECO:0000313" key="2">
    <source>
        <dbReference type="Proteomes" id="UP001245683"/>
    </source>
</evidence>
<sequence>MDDILTPRERHDAVVLVGVDEGDNVEFVKIYAIDEETARKTLEEFFSARGLFPADYRLVSRGTENVEGKGAITTRTETLLSSSLARLGLKLLSNGVLYLGDAKTVYQLTLVSESLYRKIANEEVEEPEPLATRGLSLEEVLSLGVDVLVENLRGIDIGGLIPPGARLLREPEPGDLVRILRDPERDYPLIVETANAGRYSAIGFSVTFRLPPLSAEEFAAELSSRLGFPVDPGLFREFPPEKLNLWNVEALAKLVEKLEKRGLPLEEALGLAVELNLGRH</sequence>
<reference evidence="1 2" key="1">
    <citation type="submission" date="2023-08" db="EMBL/GenBank/DDBJ databases">
        <title>Draft genome sequence of Thermococcus waiotapuensis WT1T, a thermophilic sulphur-dependent archaeon from order Thermococcales.</title>
        <authorList>
            <person name="Manners S.H."/>
            <person name="Carere C.R."/>
            <person name="Dhami M.K."/>
            <person name="Dobson R.C.J."/>
            <person name="Stott M.B."/>
        </authorList>
    </citation>
    <scope>NUCLEOTIDE SEQUENCE [LARGE SCALE GENOMIC DNA]</scope>
    <source>
        <strain evidence="1 2">WT1</strain>
    </source>
</reference>
<dbReference type="RefSeq" id="WP_315339455.1">
    <property type="nucleotide sequence ID" value="NZ_JAVDZE010000001.1"/>
</dbReference>
<dbReference type="Proteomes" id="UP001245683">
    <property type="component" value="Unassembled WGS sequence"/>
</dbReference>
<accession>A0AAE4NUG2</accession>
<evidence type="ECO:0000313" key="1">
    <source>
        <dbReference type="EMBL" id="MDV3103038.1"/>
    </source>
</evidence>
<dbReference type="AlphaFoldDB" id="A0AAE4NUG2"/>
<protein>
    <submittedName>
        <fullName evidence="1">Uncharacterized protein</fullName>
    </submittedName>
</protein>
<dbReference type="EMBL" id="JAVDZE010000001">
    <property type="protein sequence ID" value="MDV3103038.1"/>
    <property type="molecule type" value="Genomic_DNA"/>
</dbReference>